<evidence type="ECO:0000256" key="5">
    <source>
        <dbReference type="SAM" id="MobiDB-lite"/>
    </source>
</evidence>
<evidence type="ECO:0000313" key="9">
    <source>
        <dbReference type="Proteomes" id="UP001174694"/>
    </source>
</evidence>
<reference evidence="8" key="1">
    <citation type="submission" date="2022-07" db="EMBL/GenBank/DDBJ databases">
        <title>Fungi with potential for degradation of polypropylene.</title>
        <authorList>
            <person name="Gostincar C."/>
        </authorList>
    </citation>
    <scope>NUCLEOTIDE SEQUENCE</scope>
    <source>
        <strain evidence="8">EXF-13308</strain>
    </source>
</reference>
<feature type="transmembrane region" description="Helical" evidence="6">
    <location>
        <begin position="133"/>
        <end position="158"/>
    </location>
</feature>
<evidence type="ECO:0000256" key="1">
    <source>
        <dbReference type="ARBA" id="ARBA00004141"/>
    </source>
</evidence>
<feature type="transmembrane region" description="Helical" evidence="6">
    <location>
        <begin position="334"/>
        <end position="353"/>
    </location>
</feature>
<evidence type="ECO:0000256" key="6">
    <source>
        <dbReference type="SAM" id="Phobius"/>
    </source>
</evidence>
<feature type="transmembrane region" description="Helical" evidence="6">
    <location>
        <begin position="507"/>
        <end position="527"/>
    </location>
</feature>
<feature type="transmembrane region" description="Helical" evidence="6">
    <location>
        <begin position="437"/>
        <end position="463"/>
    </location>
</feature>
<feature type="compositionally biased region" description="Polar residues" evidence="5">
    <location>
        <begin position="20"/>
        <end position="37"/>
    </location>
</feature>
<keyword evidence="3 6" id="KW-1133">Transmembrane helix</keyword>
<name>A0AA38RDA0_9PEZI</name>
<organism evidence="8 9">
    <name type="scientific">Pleurostoma richardsiae</name>
    <dbReference type="NCBI Taxonomy" id="41990"/>
    <lineage>
        <taxon>Eukaryota</taxon>
        <taxon>Fungi</taxon>
        <taxon>Dikarya</taxon>
        <taxon>Ascomycota</taxon>
        <taxon>Pezizomycotina</taxon>
        <taxon>Sordariomycetes</taxon>
        <taxon>Sordariomycetidae</taxon>
        <taxon>Calosphaeriales</taxon>
        <taxon>Pleurostomataceae</taxon>
        <taxon>Pleurostoma</taxon>
    </lineage>
</organism>
<dbReference type="GO" id="GO:0005886">
    <property type="term" value="C:plasma membrane"/>
    <property type="evidence" value="ECO:0007669"/>
    <property type="project" value="TreeGrafter"/>
</dbReference>
<dbReference type="Gene3D" id="1.20.1250.20">
    <property type="entry name" value="MFS general substrate transporter like domains"/>
    <property type="match status" value="1"/>
</dbReference>
<dbReference type="AlphaFoldDB" id="A0AA38RDA0"/>
<feature type="domain" description="Major facilitator superfamily (MFS) profile" evidence="7">
    <location>
        <begin position="104"/>
        <end position="529"/>
    </location>
</feature>
<dbReference type="EMBL" id="JANBVO010000015">
    <property type="protein sequence ID" value="KAJ9145087.1"/>
    <property type="molecule type" value="Genomic_DNA"/>
</dbReference>
<evidence type="ECO:0000256" key="2">
    <source>
        <dbReference type="ARBA" id="ARBA00022692"/>
    </source>
</evidence>
<dbReference type="PANTHER" id="PTHR23502:SF47">
    <property type="entry name" value="MAJOR FACILITATOR SUPERFAMILY (MFS) PROFILE DOMAIN-CONTAINING PROTEIN-RELATED"/>
    <property type="match status" value="1"/>
</dbReference>
<keyword evidence="9" id="KW-1185">Reference proteome</keyword>
<sequence length="540" mass="59291">MQSLLQYRRMRAAVQDELARSQTNSAVTDSSTGTSIAGNHEREDDHIDLGSDPEKATGDDLPGIPGVTVSRPTAHDGSVTYLVGWKDGDPLNPHNWSRLEKWACTLAVCLLTLAITIPSSIDAPVAFAFNEHYGIGPIAGSMTTGMYLLGTGVGALFAGTVSETFGRNSMYMTTFVVFMLFIMAKALAPNFGAAITFRFLTGFFGSTPMTAAGGTIADMWTPLEMVFCVPVGAMTSYAGPIVGPIIGAYLPQIGFRWADWVSLIIAGVVLVYVFLFQPETYSPVLLEWRAKHLRDLTGDHRYQVDDEHATVHGLSRRLLVNVYRPFLMTYTEPIILVFTFYLTIIYFVLFTFLNGYPYIFQQTYGISQSLTFILWVALLVGDLAALPLIPLVYGWAKKAAATGTLTPEVCLWYGMLGGSILLPISLWWLAWTCYHDISIWVPIVGSALFGYGLVTIFTTTFLYTCFVYGVHSASALAFMTCVRYVVAGAVIPASVPMYEELGPHRALTIPAALATLMAPVPFLLYRYGARIRAMSRNAMR</sequence>
<dbReference type="InterPro" id="IPR036259">
    <property type="entry name" value="MFS_trans_sf"/>
</dbReference>
<feature type="transmembrane region" description="Helical" evidence="6">
    <location>
        <begin position="170"/>
        <end position="188"/>
    </location>
</feature>
<dbReference type="PANTHER" id="PTHR23502">
    <property type="entry name" value="MAJOR FACILITATOR SUPERFAMILY"/>
    <property type="match status" value="1"/>
</dbReference>
<feature type="transmembrane region" description="Helical" evidence="6">
    <location>
        <begin position="257"/>
        <end position="276"/>
    </location>
</feature>
<dbReference type="Pfam" id="PF07690">
    <property type="entry name" value="MFS_1"/>
    <property type="match status" value="1"/>
</dbReference>
<accession>A0AA38RDA0</accession>
<feature type="region of interest" description="Disordered" evidence="5">
    <location>
        <begin position="18"/>
        <end position="69"/>
    </location>
</feature>
<keyword evidence="4 6" id="KW-0472">Membrane</keyword>
<feature type="transmembrane region" description="Helical" evidence="6">
    <location>
        <begin position="408"/>
        <end position="431"/>
    </location>
</feature>
<dbReference type="SUPFAM" id="SSF103473">
    <property type="entry name" value="MFS general substrate transporter"/>
    <property type="match status" value="1"/>
</dbReference>
<feature type="transmembrane region" description="Helical" evidence="6">
    <location>
        <begin position="194"/>
        <end position="214"/>
    </location>
</feature>
<comment type="caution">
    <text evidence="8">The sequence shown here is derived from an EMBL/GenBank/DDBJ whole genome shotgun (WGS) entry which is preliminary data.</text>
</comment>
<dbReference type="Proteomes" id="UP001174694">
    <property type="component" value="Unassembled WGS sequence"/>
</dbReference>
<dbReference type="InterPro" id="IPR020846">
    <property type="entry name" value="MFS_dom"/>
</dbReference>
<evidence type="ECO:0000256" key="4">
    <source>
        <dbReference type="ARBA" id="ARBA00023136"/>
    </source>
</evidence>
<dbReference type="InterPro" id="IPR011701">
    <property type="entry name" value="MFS"/>
</dbReference>
<feature type="transmembrane region" description="Helical" evidence="6">
    <location>
        <begin position="475"/>
        <end position="495"/>
    </location>
</feature>
<feature type="transmembrane region" description="Helical" evidence="6">
    <location>
        <begin position="226"/>
        <end position="251"/>
    </location>
</feature>
<dbReference type="GO" id="GO:0022857">
    <property type="term" value="F:transmembrane transporter activity"/>
    <property type="evidence" value="ECO:0007669"/>
    <property type="project" value="InterPro"/>
</dbReference>
<comment type="subcellular location">
    <subcellularLocation>
        <location evidence="1">Membrane</location>
        <topology evidence="1">Multi-pass membrane protein</topology>
    </subcellularLocation>
</comment>
<evidence type="ECO:0000259" key="7">
    <source>
        <dbReference type="PROSITE" id="PS50850"/>
    </source>
</evidence>
<feature type="transmembrane region" description="Helical" evidence="6">
    <location>
        <begin position="373"/>
        <end position="396"/>
    </location>
</feature>
<dbReference type="PROSITE" id="PS50850">
    <property type="entry name" value="MFS"/>
    <property type="match status" value="1"/>
</dbReference>
<protein>
    <submittedName>
        <fullName evidence="8">C6 zinc finger domain-containing protein</fullName>
    </submittedName>
</protein>
<keyword evidence="2 6" id="KW-0812">Transmembrane</keyword>
<evidence type="ECO:0000313" key="8">
    <source>
        <dbReference type="EMBL" id="KAJ9145087.1"/>
    </source>
</evidence>
<evidence type="ECO:0000256" key="3">
    <source>
        <dbReference type="ARBA" id="ARBA00022989"/>
    </source>
</evidence>
<feature type="compositionally biased region" description="Basic and acidic residues" evidence="5">
    <location>
        <begin position="39"/>
        <end position="58"/>
    </location>
</feature>
<proteinExistence type="predicted"/>
<feature type="transmembrane region" description="Helical" evidence="6">
    <location>
        <begin position="102"/>
        <end position="121"/>
    </location>
</feature>
<gene>
    <name evidence="8" type="ORF">NKR23_g5641</name>
</gene>